<feature type="domain" description="Thioredoxin-like fold" evidence="4">
    <location>
        <begin position="48"/>
        <end position="185"/>
    </location>
</feature>
<feature type="chain" id="PRO_5045533355" description="Thiol:disulfide interchange protein" evidence="3">
    <location>
        <begin position="25"/>
        <end position="208"/>
    </location>
</feature>
<keyword evidence="6" id="KW-1185">Reference proteome</keyword>
<feature type="signal peptide" evidence="3">
    <location>
        <begin position="1"/>
        <end position="24"/>
    </location>
</feature>
<reference evidence="5 6" key="1">
    <citation type="submission" date="2024-09" db="EMBL/GenBank/DDBJ databases">
        <authorList>
            <person name="Sun Q."/>
            <person name="Mori K."/>
        </authorList>
    </citation>
    <scope>NUCLEOTIDE SEQUENCE [LARGE SCALE GENOMIC DNA]</scope>
    <source>
        <strain evidence="5 6">CECT 8064</strain>
    </source>
</reference>
<dbReference type="PANTHER" id="PTHR35891">
    <property type="entry name" value="THIOL:DISULFIDE INTERCHANGE PROTEIN DSBA"/>
    <property type="match status" value="1"/>
</dbReference>
<comment type="subcellular location">
    <subcellularLocation>
        <location evidence="2">Periplasm</location>
    </subcellularLocation>
</comment>
<protein>
    <recommendedName>
        <fullName evidence="2">Thiol:disulfide interchange protein</fullName>
    </recommendedName>
</protein>
<dbReference type="Pfam" id="PF13462">
    <property type="entry name" value="Thioredoxin_4"/>
    <property type="match status" value="1"/>
</dbReference>
<evidence type="ECO:0000313" key="5">
    <source>
        <dbReference type="EMBL" id="MFB9136934.1"/>
    </source>
</evidence>
<dbReference type="InterPro" id="IPR023205">
    <property type="entry name" value="DsbA/DsbL"/>
</dbReference>
<dbReference type="Gene3D" id="3.40.30.10">
    <property type="entry name" value="Glutaredoxin"/>
    <property type="match status" value="1"/>
</dbReference>
<dbReference type="InterPro" id="IPR050824">
    <property type="entry name" value="Thiol_disulfide_DsbA"/>
</dbReference>
<evidence type="ECO:0000259" key="4">
    <source>
        <dbReference type="Pfam" id="PF13462"/>
    </source>
</evidence>
<evidence type="ECO:0000256" key="2">
    <source>
        <dbReference type="PIRNR" id="PIRNR001488"/>
    </source>
</evidence>
<dbReference type="InterPro" id="IPR036249">
    <property type="entry name" value="Thioredoxin-like_sf"/>
</dbReference>
<dbReference type="PANTHER" id="PTHR35891:SF3">
    <property type="entry name" value="THIOL:DISULFIDE INTERCHANGE PROTEIN DSBL"/>
    <property type="match status" value="1"/>
</dbReference>
<organism evidence="5 6">
    <name type="scientific">Vibrio olivae</name>
    <dbReference type="NCBI Taxonomy" id="1243002"/>
    <lineage>
        <taxon>Bacteria</taxon>
        <taxon>Pseudomonadati</taxon>
        <taxon>Pseudomonadota</taxon>
        <taxon>Gammaproteobacteria</taxon>
        <taxon>Vibrionales</taxon>
        <taxon>Vibrionaceae</taxon>
        <taxon>Vibrio</taxon>
    </lineage>
</organism>
<dbReference type="InterPro" id="IPR012336">
    <property type="entry name" value="Thioredoxin-like_fold"/>
</dbReference>
<dbReference type="CDD" id="cd03019">
    <property type="entry name" value="DsbA_DsbA"/>
    <property type="match status" value="1"/>
</dbReference>
<comment type="similarity">
    <text evidence="2">Belongs to the thioredoxin family.</text>
</comment>
<dbReference type="EMBL" id="JBHMEP010000008">
    <property type="protein sequence ID" value="MFB9136934.1"/>
    <property type="molecule type" value="Genomic_DNA"/>
</dbReference>
<sequence>MNKTRRLLLLVVSASTLLFGCNNNDIPQEGEQYQTLTTNLATFRIQPVTEIFSLTCSHCRNMESVLPELESLTEQKIGKVHVTFNQGAKSAAAIYYSAVMQLNHKPNDEMMSELFAAVQLGNDKSQQEKQAAIANVFTNHGLIPPAQLSLAQQKTLMNYVKTAEKITQQGNIQAVPTFIVAGKYQILTEGHDNVKQLAHTINYLLNPQ</sequence>
<dbReference type="RefSeq" id="WP_390195619.1">
    <property type="nucleotide sequence ID" value="NZ_JBHMEP010000008.1"/>
</dbReference>
<comment type="caution">
    <text evidence="5">The sequence shown here is derived from an EMBL/GenBank/DDBJ whole genome shotgun (WGS) entry which is preliminary data.</text>
</comment>
<dbReference type="SUPFAM" id="SSF52833">
    <property type="entry name" value="Thioredoxin-like"/>
    <property type="match status" value="1"/>
</dbReference>
<evidence type="ECO:0000256" key="1">
    <source>
        <dbReference type="ARBA" id="ARBA00022729"/>
    </source>
</evidence>
<gene>
    <name evidence="5" type="ORF">ACFFUV_18350</name>
</gene>
<keyword evidence="2" id="KW-0574">Periplasm</keyword>
<dbReference type="PROSITE" id="PS51257">
    <property type="entry name" value="PROKAR_LIPOPROTEIN"/>
    <property type="match status" value="1"/>
</dbReference>
<accession>A0ABV5HS43</accession>
<keyword evidence="1 3" id="KW-0732">Signal</keyword>
<evidence type="ECO:0000256" key="3">
    <source>
        <dbReference type="SAM" id="SignalP"/>
    </source>
</evidence>
<proteinExistence type="inferred from homology"/>
<dbReference type="Proteomes" id="UP001589645">
    <property type="component" value="Unassembled WGS sequence"/>
</dbReference>
<dbReference type="PIRSF" id="PIRSF001488">
    <property type="entry name" value="Tdi_protein"/>
    <property type="match status" value="1"/>
</dbReference>
<keyword evidence="2" id="KW-1015">Disulfide bond</keyword>
<evidence type="ECO:0000313" key="6">
    <source>
        <dbReference type="Proteomes" id="UP001589645"/>
    </source>
</evidence>
<name>A0ABV5HS43_9VIBR</name>